<feature type="chain" id="PRO_5015095109" evidence="6">
    <location>
        <begin position="21"/>
        <end position="441"/>
    </location>
</feature>
<dbReference type="GeneID" id="20351002"/>
<reference evidence="9" key="5">
    <citation type="submission" date="2018-04" db="UniProtKB">
        <authorList>
            <consortium name="EnsemblFungi"/>
        </authorList>
    </citation>
    <scope>IDENTIFICATION</scope>
    <source>
        <strain evidence="9">R3-111a-1</strain>
    </source>
</reference>
<feature type="compositionally biased region" description="Pro residues" evidence="5">
    <location>
        <begin position="106"/>
        <end position="124"/>
    </location>
</feature>
<keyword evidence="1" id="KW-0147">Chitin-binding</keyword>
<evidence type="ECO:0000313" key="8">
    <source>
        <dbReference type="EMBL" id="EJT71285.1"/>
    </source>
</evidence>
<evidence type="ECO:0000259" key="7">
    <source>
        <dbReference type="PROSITE" id="PS51782"/>
    </source>
</evidence>
<dbReference type="PROSITE" id="PS51782">
    <property type="entry name" value="LYSM"/>
    <property type="match status" value="4"/>
</dbReference>
<dbReference type="RefSeq" id="XP_009226682.1">
    <property type="nucleotide sequence ID" value="XM_009228418.1"/>
</dbReference>
<keyword evidence="2 6" id="KW-0732">Signal</keyword>
<dbReference type="CDD" id="cd00118">
    <property type="entry name" value="LysM"/>
    <property type="match status" value="4"/>
</dbReference>
<dbReference type="EMBL" id="GL385400">
    <property type="protein sequence ID" value="EJT71285.1"/>
    <property type="molecule type" value="Genomic_DNA"/>
</dbReference>
<dbReference type="Pfam" id="PF01476">
    <property type="entry name" value="LysM"/>
    <property type="match status" value="4"/>
</dbReference>
<accession>J3PAL9</accession>
<keyword evidence="10" id="KW-1185">Reference proteome</keyword>
<evidence type="ECO:0000256" key="2">
    <source>
        <dbReference type="ARBA" id="ARBA00022729"/>
    </source>
</evidence>
<reference evidence="9" key="4">
    <citation type="journal article" date="2015" name="G3 (Bethesda)">
        <title>Genome sequences of three phytopathogenic species of the Magnaporthaceae family of fungi.</title>
        <authorList>
            <person name="Okagaki L.H."/>
            <person name="Nunes C.C."/>
            <person name="Sailsbery J."/>
            <person name="Clay B."/>
            <person name="Brown D."/>
            <person name="John T."/>
            <person name="Oh Y."/>
            <person name="Young N."/>
            <person name="Fitzgerald M."/>
            <person name="Haas B.J."/>
            <person name="Zeng Q."/>
            <person name="Young S."/>
            <person name="Adiconis X."/>
            <person name="Fan L."/>
            <person name="Levin J.Z."/>
            <person name="Mitchell T.K."/>
            <person name="Okubara P.A."/>
            <person name="Farman M.L."/>
            <person name="Kohn L.M."/>
            <person name="Birren B."/>
            <person name="Ma L.-J."/>
            <person name="Dean R.A."/>
        </authorList>
    </citation>
    <scope>NUCLEOTIDE SEQUENCE</scope>
    <source>
        <strain evidence="9">R3-111a-1</strain>
    </source>
</reference>
<feature type="domain" description="LysM" evidence="7">
    <location>
        <begin position="314"/>
        <end position="361"/>
    </location>
</feature>
<proteinExistence type="inferred from homology"/>
<dbReference type="SMART" id="SM00257">
    <property type="entry name" value="LysM"/>
    <property type="match status" value="4"/>
</dbReference>
<dbReference type="Gene3D" id="3.10.350.10">
    <property type="entry name" value="LysM domain"/>
    <property type="match status" value="4"/>
</dbReference>
<dbReference type="OrthoDB" id="2281372at2759"/>
<sequence length="441" mass="46367">MSRFSALVTIGLLATQGAGASVHRRWDSLEPLYKTDPGAPSDCSLWWNTDDGMPCDLALTIAGATEADLTRLNPWVKSCGDWEPTRSYCVKGSISSPGTGSGTDPQPTPGPAPQPEPVPSPTRPSTPTASPTKPSNGIETPQPIQPGMVDNCNKFQLVKKGQNCNEIARQAGITLAQFVLWNPEVGGTACSGLWADVNVCVGVVGTTPTTPTGPSNGIETPKPTQDGMVDNCNKFHLAVEGDNCWSVANKYGISEAQLHQWNKGIGGVACANMWTGYHQCIGVSGGGGGSQTQPPPASNTPQPIQDGMVGNCNKFHLVAAGDNCWNLASRYGLGESQLQQWNKGIGGTACNTMWTEYHVCVGVSGDGGSQTQPPPASNTPQPVQDGMVGNCKRFHFVEGGQNCEGISRTYGISVGDFVRWNPAAGSDCRGLWARTYACVGV</sequence>
<dbReference type="GO" id="GO:0008061">
    <property type="term" value="F:chitin binding"/>
    <property type="evidence" value="ECO:0007669"/>
    <property type="project" value="UniProtKB-KW"/>
</dbReference>
<keyword evidence="3" id="KW-0843">Virulence</keyword>
<protein>
    <submittedName>
        <fullName evidence="8">LysM domain-containing protein</fullName>
    </submittedName>
</protein>
<dbReference type="HOGENOM" id="CLU_010591_8_1_1"/>
<dbReference type="InterPro" id="IPR052210">
    <property type="entry name" value="LysM1-like"/>
</dbReference>
<evidence type="ECO:0000256" key="5">
    <source>
        <dbReference type="SAM" id="MobiDB-lite"/>
    </source>
</evidence>
<evidence type="ECO:0000256" key="1">
    <source>
        <dbReference type="ARBA" id="ARBA00022669"/>
    </source>
</evidence>
<feature type="compositionally biased region" description="Low complexity" evidence="5">
    <location>
        <begin position="92"/>
        <end position="105"/>
    </location>
</feature>
<reference evidence="10" key="1">
    <citation type="submission" date="2010-07" db="EMBL/GenBank/DDBJ databases">
        <title>The genome sequence of Gaeumannomyces graminis var. tritici strain R3-111a-1.</title>
        <authorList>
            <consortium name="The Broad Institute Genome Sequencing Platform"/>
            <person name="Ma L.-J."/>
            <person name="Dead R."/>
            <person name="Young S."/>
            <person name="Zeng Q."/>
            <person name="Koehrsen M."/>
            <person name="Alvarado L."/>
            <person name="Berlin A."/>
            <person name="Chapman S.B."/>
            <person name="Chen Z."/>
            <person name="Freedman E."/>
            <person name="Gellesch M."/>
            <person name="Goldberg J."/>
            <person name="Griggs A."/>
            <person name="Gujja S."/>
            <person name="Heilman E.R."/>
            <person name="Heiman D."/>
            <person name="Hepburn T."/>
            <person name="Howarth C."/>
            <person name="Jen D."/>
            <person name="Larson L."/>
            <person name="Mehta T."/>
            <person name="Neiman D."/>
            <person name="Pearson M."/>
            <person name="Roberts A."/>
            <person name="Saif S."/>
            <person name="Shea T."/>
            <person name="Shenoy N."/>
            <person name="Sisk P."/>
            <person name="Stolte C."/>
            <person name="Sykes S."/>
            <person name="Walk T."/>
            <person name="White J."/>
            <person name="Yandava C."/>
            <person name="Haas B."/>
            <person name="Nusbaum C."/>
            <person name="Birren B."/>
        </authorList>
    </citation>
    <scope>NUCLEOTIDE SEQUENCE [LARGE SCALE GENOMIC DNA]</scope>
    <source>
        <strain evidence="10">R3-111a-1</strain>
    </source>
</reference>
<evidence type="ECO:0000313" key="10">
    <source>
        <dbReference type="Proteomes" id="UP000006039"/>
    </source>
</evidence>
<dbReference type="AlphaFoldDB" id="J3PAL9"/>
<gene>
    <name evidence="9" type="primary">20351002</name>
    <name evidence="8" type="ORF">GGTG_10544</name>
</gene>
<organism evidence="8">
    <name type="scientific">Gaeumannomyces tritici (strain R3-111a-1)</name>
    <name type="common">Wheat and barley take-all root rot fungus</name>
    <name type="synonym">Gaeumannomyces graminis var. tritici</name>
    <dbReference type="NCBI Taxonomy" id="644352"/>
    <lineage>
        <taxon>Eukaryota</taxon>
        <taxon>Fungi</taxon>
        <taxon>Dikarya</taxon>
        <taxon>Ascomycota</taxon>
        <taxon>Pezizomycotina</taxon>
        <taxon>Sordariomycetes</taxon>
        <taxon>Sordariomycetidae</taxon>
        <taxon>Magnaporthales</taxon>
        <taxon>Magnaporthaceae</taxon>
        <taxon>Gaeumannomyces</taxon>
    </lineage>
</organism>
<feature type="domain" description="LysM" evidence="7">
    <location>
        <begin position="234"/>
        <end position="281"/>
    </location>
</feature>
<feature type="signal peptide" evidence="6">
    <location>
        <begin position="1"/>
        <end position="20"/>
    </location>
</feature>
<feature type="compositionally biased region" description="Low complexity" evidence="5">
    <location>
        <begin position="125"/>
        <end position="135"/>
    </location>
</feature>
<dbReference type="SUPFAM" id="SSF54106">
    <property type="entry name" value="LysM domain"/>
    <property type="match status" value="4"/>
</dbReference>
<name>J3PAL9_GAET3</name>
<comment type="similarity">
    <text evidence="4">Belongs to the secreted LysM effector family.</text>
</comment>
<evidence type="ECO:0000256" key="3">
    <source>
        <dbReference type="ARBA" id="ARBA00023026"/>
    </source>
</evidence>
<dbReference type="InterPro" id="IPR018392">
    <property type="entry name" value="LysM"/>
</dbReference>
<feature type="region of interest" description="Disordered" evidence="5">
    <location>
        <begin position="90"/>
        <end position="147"/>
    </location>
</feature>
<feature type="domain" description="LysM" evidence="7">
    <location>
        <begin position="154"/>
        <end position="201"/>
    </location>
</feature>
<evidence type="ECO:0000313" key="9">
    <source>
        <dbReference type="EnsemblFungi" id="EJT71285"/>
    </source>
</evidence>
<dbReference type="VEuPathDB" id="FungiDB:GGTG_10544"/>
<reference evidence="8" key="3">
    <citation type="submission" date="2010-09" db="EMBL/GenBank/DDBJ databases">
        <title>Annotation of Gaeumannomyces graminis var. tritici R3-111a-1.</title>
        <authorList>
            <consortium name="The Broad Institute Genome Sequencing Platform"/>
            <person name="Ma L.-J."/>
            <person name="Dead R."/>
            <person name="Young S.K."/>
            <person name="Zeng Q."/>
            <person name="Gargeya S."/>
            <person name="Fitzgerald M."/>
            <person name="Haas B."/>
            <person name="Abouelleil A."/>
            <person name="Alvarado L."/>
            <person name="Arachchi H.M."/>
            <person name="Berlin A."/>
            <person name="Brown A."/>
            <person name="Chapman S.B."/>
            <person name="Chen Z."/>
            <person name="Dunbar C."/>
            <person name="Freedman E."/>
            <person name="Gearin G."/>
            <person name="Gellesch M."/>
            <person name="Goldberg J."/>
            <person name="Griggs A."/>
            <person name="Gujja S."/>
            <person name="Heiman D."/>
            <person name="Howarth C."/>
            <person name="Larson L."/>
            <person name="Lui A."/>
            <person name="MacDonald P.J.P."/>
            <person name="Mehta T."/>
            <person name="Montmayeur A."/>
            <person name="Murphy C."/>
            <person name="Neiman D."/>
            <person name="Pearson M."/>
            <person name="Priest M."/>
            <person name="Roberts A."/>
            <person name="Saif S."/>
            <person name="Shea T."/>
            <person name="Shenoy N."/>
            <person name="Sisk P."/>
            <person name="Stolte C."/>
            <person name="Sykes S."/>
            <person name="Yandava C."/>
            <person name="Wortman J."/>
            <person name="Nusbaum C."/>
            <person name="Birren B."/>
        </authorList>
    </citation>
    <scope>NUCLEOTIDE SEQUENCE</scope>
    <source>
        <strain evidence="8">R3-111a-1</strain>
    </source>
</reference>
<feature type="domain" description="LysM" evidence="7">
    <location>
        <begin position="393"/>
        <end position="439"/>
    </location>
</feature>
<evidence type="ECO:0000256" key="4">
    <source>
        <dbReference type="ARBA" id="ARBA00044955"/>
    </source>
</evidence>
<dbReference type="EnsemblFungi" id="EJT71285">
    <property type="protein sequence ID" value="EJT71285"/>
    <property type="gene ID" value="GGTG_10544"/>
</dbReference>
<dbReference type="PANTHER" id="PTHR34997">
    <property type="entry name" value="AM15"/>
    <property type="match status" value="1"/>
</dbReference>
<dbReference type="eggNOG" id="KOG2806">
    <property type="taxonomic scope" value="Eukaryota"/>
</dbReference>
<dbReference type="Proteomes" id="UP000006039">
    <property type="component" value="Unassembled WGS sequence"/>
</dbReference>
<dbReference type="PANTHER" id="PTHR34997:SF2">
    <property type="entry name" value="LYSM DOMAIN-CONTAINING PROTEIN-RELATED"/>
    <property type="match status" value="1"/>
</dbReference>
<dbReference type="STRING" id="644352.J3PAL9"/>
<dbReference type="InterPro" id="IPR036779">
    <property type="entry name" value="LysM_dom_sf"/>
</dbReference>
<reference evidence="8" key="2">
    <citation type="submission" date="2010-07" db="EMBL/GenBank/DDBJ databases">
        <authorList>
            <consortium name="The Broad Institute Genome Sequencing Platform"/>
            <consortium name="Broad Institute Genome Sequencing Center for Infectious Disease"/>
            <person name="Ma L.-J."/>
            <person name="Dead R."/>
            <person name="Young S."/>
            <person name="Zeng Q."/>
            <person name="Koehrsen M."/>
            <person name="Alvarado L."/>
            <person name="Berlin A."/>
            <person name="Chapman S.B."/>
            <person name="Chen Z."/>
            <person name="Freedman E."/>
            <person name="Gellesch M."/>
            <person name="Goldberg J."/>
            <person name="Griggs A."/>
            <person name="Gujja S."/>
            <person name="Heilman E.R."/>
            <person name="Heiman D."/>
            <person name="Hepburn T."/>
            <person name="Howarth C."/>
            <person name="Jen D."/>
            <person name="Larson L."/>
            <person name="Mehta T."/>
            <person name="Neiman D."/>
            <person name="Pearson M."/>
            <person name="Roberts A."/>
            <person name="Saif S."/>
            <person name="Shea T."/>
            <person name="Shenoy N."/>
            <person name="Sisk P."/>
            <person name="Stolte C."/>
            <person name="Sykes S."/>
            <person name="Walk T."/>
            <person name="White J."/>
            <person name="Yandava C."/>
            <person name="Haas B."/>
            <person name="Nusbaum C."/>
            <person name="Birren B."/>
        </authorList>
    </citation>
    <scope>NUCLEOTIDE SEQUENCE</scope>
    <source>
        <strain evidence="8">R3-111a-1</strain>
    </source>
</reference>
<evidence type="ECO:0000256" key="6">
    <source>
        <dbReference type="SAM" id="SignalP"/>
    </source>
</evidence>